<evidence type="ECO:0000256" key="1">
    <source>
        <dbReference type="HAMAP-Rule" id="MF_01503"/>
    </source>
</evidence>
<dbReference type="PANTHER" id="PTHR38449:SF1">
    <property type="entry name" value="REGULATORY PROTEIN SSL2874-RELATED"/>
    <property type="match status" value="1"/>
</dbReference>
<dbReference type="Pfam" id="PF04025">
    <property type="entry name" value="RemA-like"/>
    <property type="match status" value="1"/>
</dbReference>
<gene>
    <name evidence="2" type="ORF">SAMN04487772_10128</name>
</gene>
<dbReference type="PANTHER" id="PTHR38449">
    <property type="entry name" value="REGULATORY PROTEIN TM_1690-RELATED"/>
    <property type="match status" value="1"/>
</dbReference>
<dbReference type="Proteomes" id="UP000199800">
    <property type="component" value="Unassembled WGS sequence"/>
</dbReference>
<protein>
    <recommendedName>
        <fullName evidence="1">Putative regulatory protein SAMN04487772_10128</fullName>
    </recommendedName>
</protein>
<reference evidence="2 3" key="1">
    <citation type="submission" date="2016-10" db="EMBL/GenBank/DDBJ databases">
        <authorList>
            <person name="de Groot N.N."/>
        </authorList>
    </citation>
    <scope>NUCLEOTIDE SEQUENCE [LARGE SCALE GENOMIC DNA]</scope>
    <source>
        <strain evidence="2 3">DSM 1801</strain>
    </source>
</reference>
<comment type="similarity">
    <text evidence="1">Belongs to the RemA family.</text>
</comment>
<dbReference type="OrthoDB" id="5432174at2"/>
<dbReference type="NCBIfam" id="NF003315">
    <property type="entry name" value="PRK04323.1"/>
    <property type="match status" value="1"/>
</dbReference>
<dbReference type="AlphaFoldDB" id="A0A1H9Y0D7"/>
<evidence type="ECO:0000313" key="2">
    <source>
        <dbReference type="EMBL" id="SES62085.1"/>
    </source>
</evidence>
<dbReference type="STRING" id="29364.SAMN04487772_10128"/>
<proteinExistence type="inferred from homology"/>
<dbReference type="InterPro" id="IPR007169">
    <property type="entry name" value="RemA-like"/>
</dbReference>
<keyword evidence="3" id="KW-1185">Reference proteome</keyword>
<name>A0A1H9Y0D7_9FIRM</name>
<dbReference type="EMBL" id="FOHN01000001">
    <property type="protein sequence ID" value="SES62085.1"/>
    <property type="molecule type" value="Genomic_DNA"/>
</dbReference>
<evidence type="ECO:0000313" key="3">
    <source>
        <dbReference type="Proteomes" id="UP000199800"/>
    </source>
</evidence>
<dbReference type="RefSeq" id="WP_092474695.1">
    <property type="nucleotide sequence ID" value="NZ_FOHN01000001.1"/>
</dbReference>
<organism evidence="2 3">
    <name type="scientific">[Clostridium] polysaccharolyticum</name>
    <dbReference type="NCBI Taxonomy" id="29364"/>
    <lineage>
        <taxon>Bacteria</taxon>
        <taxon>Bacillati</taxon>
        <taxon>Bacillota</taxon>
        <taxon>Clostridia</taxon>
        <taxon>Lachnospirales</taxon>
        <taxon>Lachnospiraceae</taxon>
    </lineage>
</organism>
<sequence length="88" mass="9318">MSKLVNIGYGNLVNLDKVIAVVSPDAAPVKRMIQSAKDAGSAIDGTCGRKTKAVIVMENGSVVLSALLPDTIWNRVNNDIGKGEEYES</sequence>
<accession>A0A1H9Y0D7</accession>
<dbReference type="HAMAP" id="MF_01503">
    <property type="entry name" value="RemA"/>
    <property type="match status" value="1"/>
</dbReference>